<gene>
    <name evidence="1" type="ORF">ALC56_03872</name>
</gene>
<dbReference type="EMBL" id="KQ981430">
    <property type="protein sequence ID" value="KYN41729.1"/>
    <property type="molecule type" value="Genomic_DNA"/>
</dbReference>
<organism evidence="1 2">
    <name type="scientific">Trachymyrmex septentrionalis</name>
    <dbReference type="NCBI Taxonomy" id="34720"/>
    <lineage>
        <taxon>Eukaryota</taxon>
        <taxon>Metazoa</taxon>
        <taxon>Ecdysozoa</taxon>
        <taxon>Arthropoda</taxon>
        <taxon>Hexapoda</taxon>
        <taxon>Insecta</taxon>
        <taxon>Pterygota</taxon>
        <taxon>Neoptera</taxon>
        <taxon>Endopterygota</taxon>
        <taxon>Hymenoptera</taxon>
        <taxon>Apocrita</taxon>
        <taxon>Aculeata</taxon>
        <taxon>Formicoidea</taxon>
        <taxon>Formicidae</taxon>
        <taxon>Myrmicinae</taxon>
        <taxon>Trachymyrmex</taxon>
    </lineage>
</organism>
<keyword evidence="2" id="KW-1185">Reference proteome</keyword>
<name>A0A195FP59_9HYME</name>
<protein>
    <submittedName>
        <fullName evidence="1">Uncharacterized protein</fullName>
    </submittedName>
</protein>
<dbReference type="PANTHER" id="PTHR46113">
    <property type="entry name" value="SNAC DOMAIN-CONTAINING PROTEIN"/>
    <property type="match status" value="1"/>
</dbReference>
<accession>A0A195FP59</accession>
<dbReference type="Proteomes" id="UP000078541">
    <property type="component" value="Unassembled WGS sequence"/>
</dbReference>
<feature type="non-terminal residue" evidence="1">
    <location>
        <position position="1"/>
    </location>
</feature>
<evidence type="ECO:0000313" key="1">
    <source>
        <dbReference type="EMBL" id="KYN41729.1"/>
    </source>
</evidence>
<reference evidence="1 2" key="1">
    <citation type="submission" date="2016-03" db="EMBL/GenBank/DDBJ databases">
        <title>Trachymyrmex septentrionalis WGS genome.</title>
        <authorList>
            <person name="Nygaard S."/>
            <person name="Hu H."/>
            <person name="Boomsma J."/>
            <person name="Zhang G."/>
        </authorList>
    </citation>
    <scope>NUCLEOTIDE SEQUENCE [LARGE SCALE GENOMIC DNA]</scope>
    <source>
        <strain evidence="1">Tsep2-gDNA-1</strain>
        <tissue evidence="1">Whole body</tissue>
    </source>
</reference>
<evidence type="ECO:0000313" key="2">
    <source>
        <dbReference type="Proteomes" id="UP000078541"/>
    </source>
</evidence>
<proteinExistence type="predicted"/>
<dbReference type="PANTHER" id="PTHR46113:SF1">
    <property type="entry name" value="PEPTIDASE M17 LEUCYL AMINOPEPTIDASE N-TERMINAL DOMAIN-CONTAINING PROTEIN"/>
    <property type="match status" value="1"/>
</dbReference>
<sequence length="78" mass="9318">NKHFFYKFHIVKNLKVVNNTAEWGIKLITDYGKIIIKDEKKKQFLLNVVSDYRKQFPDAKKETFETIAVVRKFILQLS</sequence>
<dbReference type="AlphaFoldDB" id="A0A195FP59"/>